<dbReference type="InterPro" id="IPR001482">
    <property type="entry name" value="T2SS/T4SS_dom"/>
</dbReference>
<dbReference type="Gene3D" id="3.40.50.300">
    <property type="entry name" value="P-loop containing nucleotide triphosphate hydrolases"/>
    <property type="match status" value="1"/>
</dbReference>
<reference evidence="3 4" key="1">
    <citation type="journal article" date="2019" name="Nat. Microbiol.">
        <title>Mediterranean grassland soil C-N compound turnover is dependent on rainfall and depth, and is mediated by genomically divergent microorganisms.</title>
        <authorList>
            <person name="Diamond S."/>
            <person name="Andeer P.F."/>
            <person name="Li Z."/>
            <person name="Crits-Christoph A."/>
            <person name="Burstein D."/>
            <person name="Anantharaman K."/>
            <person name="Lane K.R."/>
            <person name="Thomas B.C."/>
            <person name="Pan C."/>
            <person name="Northen T.R."/>
            <person name="Banfield J.F."/>
        </authorList>
    </citation>
    <scope>NUCLEOTIDE SEQUENCE [LARGE SCALE GENOMIC DNA]</scope>
    <source>
        <strain evidence="3">WS_9</strain>
    </source>
</reference>
<feature type="non-terminal residue" evidence="3">
    <location>
        <position position="309"/>
    </location>
</feature>
<dbReference type="EMBL" id="VBOZ01000033">
    <property type="protein sequence ID" value="TMQ63190.1"/>
    <property type="molecule type" value="Genomic_DNA"/>
</dbReference>
<gene>
    <name evidence="3" type="ORF">E6K79_11090</name>
</gene>
<dbReference type="AlphaFoldDB" id="A0A538THU8"/>
<dbReference type="GO" id="GO:0005524">
    <property type="term" value="F:ATP binding"/>
    <property type="evidence" value="ECO:0007669"/>
    <property type="project" value="InterPro"/>
</dbReference>
<comment type="caution">
    <text evidence="3">The sequence shown here is derived from an EMBL/GenBank/DDBJ whole genome shotgun (WGS) entry which is preliminary data.</text>
</comment>
<feature type="domain" description="Bacterial type II secretion system protein E" evidence="2">
    <location>
        <begin position="195"/>
        <end position="209"/>
    </location>
</feature>
<evidence type="ECO:0000259" key="2">
    <source>
        <dbReference type="PROSITE" id="PS00662"/>
    </source>
</evidence>
<dbReference type="GO" id="GO:0016887">
    <property type="term" value="F:ATP hydrolysis activity"/>
    <property type="evidence" value="ECO:0007669"/>
    <property type="project" value="InterPro"/>
</dbReference>
<organism evidence="3 4">
    <name type="scientific">Eiseniibacteriota bacterium</name>
    <dbReference type="NCBI Taxonomy" id="2212470"/>
    <lineage>
        <taxon>Bacteria</taxon>
        <taxon>Candidatus Eiseniibacteriota</taxon>
    </lineage>
</organism>
<dbReference type="InterPro" id="IPR006321">
    <property type="entry name" value="PilT/PilU"/>
</dbReference>
<dbReference type="PANTHER" id="PTHR30486:SF6">
    <property type="entry name" value="TYPE IV PILUS RETRACTATION ATPASE PILT"/>
    <property type="match status" value="1"/>
</dbReference>
<evidence type="ECO:0000313" key="4">
    <source>
        <dbReference type="Proteomes" id="UP000317691"/>
    </source>
</evidence>
<protein>
    <submittedName>
        <fullName evidence="3">Type IV pilus twitching motility protein PilT</fullName>
    </submittedName>
</protein>
<name>A0A538THU8_UNCEI</name>
<dbReference type="PROSITE" id="PS00662">
    <property type="entry name" value="T2SP_E"/>
    <property type="match status" value="1"/>
</dbReference>
<dbReference type="Pfam" id="PF00437">
    <property type="entry name" value="T2SSE"/>
    <property type="match status" value="1"/>
</dbReference>
<dbReference type="PANTHER" id="PTHR30486">
    <property type="entry name" value="TWITCHING MOTILITY PROTEIN PILT"/>
    <property type="match status" value="1"/>
</dbReference>
<dbReference type="InterPro" id="IPR050921">
    <property type="entry name" value="T4SS_GSP_E_ATPase"/>
</dbReference>
<dbReference type="Gene3D" id="3.30.450.90">
    <property type="match status" value="1"/>
</dbReference>
<evidence type="ECO:0000256" key="1">
    <source>
        <dbReference type="ARBA" id="ARBA00006611"/>
    </source>
</evidence>
<dbReference type="CDD" id="cd01131">
    <property type="entry name" value="PilT"/>
    <property type="match status" value="1"/>
</dbReference>
<sequence>MAVKIQPLLQAIVNAGASDLHVSTGMPPIARLRGEMVPLQAPPLDPEQTRQALYELLTDAQRAQFAERLDLDFAIEIPGLARFRANYFEQRRGMAAVFRVISSKIPTLEQLGTPRVLKDLALRERGLVLVTGPTGSGKSSTLAAMIDHVNETCQKHIITIEDPIEFVHQPKKCLINQREVGAHTESFSAALRGALREDPDVMLVGELRDLETTSLAITAAETGHLVFGTLHTNSAAKTIDRLIDVFPTGQQAQVRTMLSESLEGVVAQTLIPTADKKGRVAAFEILVGVNALRNLIREDKTSQIQSVIQ</sequence>
<dbReference type="NCBIfam" id="TIGR01420">
    <property type="entry name" value="pilT_fam"/>
    <property type="match status" value="1"/>
</dbReference>
<dbReference type="SUPFAM" id="SSF52540">
    <property type="entry name" value="P-loop containing nucleoside triphosphate hydrolases"/>
    <property type="match status" value="1"/>
</dbReference>
<comment type="similarity">
    <text evidence="1">Belongs to the GSP E family.</text>
</comment>
<dbReference type="InterPro" id="IPR027417">
    <property type="entry name" value="P-loop_NTPase"/>
</dbReference>
<dbReference type="Proteomes" id="UP000317691">
    <property type="component" value="Unassembled WGS sequence"/>
</dbReference>
<accession>A0A538THU8</accession>
<evidence type="ECO:0000313" key="3">
    <source>
        <dbReference type="EMBL" id="TMQ63190.1"/>
    </source>
</evidence>
<proteinExistence type="inferred from homology"/>